<feature type="domain" description="Aldehyde dehydrogenase" evidence="5">
    <location>
        <begin position="24"/>
        <end position="148"/>
    </location>
</feature>
<organism evidence="6 7">
    <name type="scientific">Obba rivulosa</name>
    <dbReference type="NCBI Taxonomy" id="1052685"/>
    <lineage>
        <taxon>Eukaryota</taxon>
        <taxon>Fungi</taxon>
        <taxon>Dikarya</taxon>
        <taxon>Basidiomycota</taxon>
        <taxon>Agaricomycotina</taxon>
        <taxon>Agaricomycetes</taxon>
        <taxon>Polyporales</taxon>
        <taxon>Gelatoporiaceae</taxon>
        <taxon>Obba</taxon>
    </lineage>
</organism>
<evidence type="ECO:0000256" key="2">
    <source>
        <dbReference type="ARBA" id="ARBA00023002"/>
    </source>
</evidence>
<dbReference type="InterPro" id="IPR016162">
    <property type="entry name" value="Ald_DH_N"/>
</dbReference>
<dbReference type="Gene3D" id="3.40.309.10">
    <property type="entry name" value="Aldehyde Dehydrogenase, Chain A, domain 2"/>
    <property type="match status" value="1"/>
</dbReference>
<feature type="domain" description="Aldehyde dehydrogenase" evidence="5">
    <location>
        <begin position="163"/>
        <end position="427"/>
    </location>
</feature>
<keyword evidence="7" id="KW-1185">Reference proteome</keyword>
<name>A0A8E2AY35_9APHY</name>
<sequence>MSLQPDSSAPSTHIIDGKKVISEESLPAINPATEEVIAKVPVATKKQLNEAIRTAERAFPSWSSLPVEERQKALDKLGQLFEQHLNDIVDLIVTETGKTKDISHIEAGMCVPWLREGGAKRSLQEEVLFETSDRKVITRYIPIGVVGYLFFRVNYNIQSPSKCAAITPWNFPMSLLMWKVVPALLAGNTLIVKPSPYAPLACVKFVEQAQQVLPPGVLNTLTGDNELGPWMVEHPGFKHVSMTGSITSGKTIMRCAATNLTRITLELGGNDPAIILPDIDPKTLAPCICAAIKRLYIHEEVYDALRDELVAYARTIKVGDPAQPDIGMGPVQNREGFNKVNLLRGYIDDCKKHGYRFVLGGEVDPSQKGYFVPITIVDNPPDDSKIVQEEPFGPIVPLLRWRDEDDVVRRANATQYGLSASIWGKDLGQQSGFGVEHGRQGLIAWTQIQTVTINRNP</sequence>
<comment type="similarity">
    <text evidence="1 4">Belongs to the aldehyde dehydrogenase family.</text>
</comment>
<feature type="active site" evidence="3">
    <location>
        <position position="266"/>
    </location>
</feature>
<reference evidence="6 7" key="1">
    <citation type="submission" date="2016-07" db="EMBL/GenBank/DDBJ databases">
        <title>Draft genome of the white-rot fungus Obba rivulosa 3A-2.</title>
        <authorList>
            <consortium name="DOE Joint Genome Institute"/>
            <person name="Miettinen O."/>
            <person name="Riley R."/>
            <person name="Acob R."/>
            <person name="Barry K."/>
            <person name="Cullen D."/>
            <person name="De Vries R."/>
            <person name="Hainaut M."/>
            <person name="Hatakka A."/>
            <person name="Henrissat B."/>
            <person name="Hilden K."/>
            <person name="Kuo R."/>
            <person name="Labutti K."/>
            <person name="Lipzen A."/>
            <person name="Makela M.R."/>
            <person name="Sandor L."/>
            <person name="Spatafora J.W."/>
            <person name="Grigoriev I.V."/>
            <person name="Hibbett D.S."/>
        </authorList>
    </citation>
    <scope>NUCLEOTIDE SEQUENCE [LARGE SCALE GENOMIC DNA]</scope>
    <source>
        <strain evidence="6 7">3A-2</strain>
    </source>
</reference>
<dbReference type="OrthoDB" id="310895at2759"/>
<dbReference type="EMBL" id="KV722406">
    <property type="protein sequence ID" value="OCH90314.1"/>
    <property type="molecule type" value="Genomic_DNA"/>
</dbReference>
<dbReference type="Pfam" id="PF00171">
    <property type="entry name" value="Aldedh"/>
    <property type="match status" value="2"/>
</dbReference>
<dbReference type="InterPro" id="IPR015590">
    <property type="entry name" value="Aldehyde_DH_dom"/>
</dbReference>
<keyword evidence="2 4" id="KW-0560">Oxidoreductase</keyword>
<dbReference type="SUPFAM" id="SSF53720">
    <property type="entry name" value="ALDH-like"/>
    <property type="match status" value="1"/>
</dbReference>
<dbReference type="Proteomes" id="UP000250043">
    <property type="component" value="Unassembled WGS sequence"/>
</dbReference>
<evidence type="ECO:0000313" key="7">
    <source>
        <dbReference type="Proteomes" id="UP000250043"/>
    </source>
</evidence>
<evidence type="ECO:0000256" key="1">
    <source>
        <dbReference type="ARBA" id="ARBA00009986"/>
    </source>
</evidence>
<dbReference type="AlphaFoldDB" id="A0A8E2AY35"/>
<accession>A0A8E2AY35</accession>
<evidence type="ECO:0000256" key="3">
    <source>
        <dbReference type="PROSITE-ProRule" id="PRU10007"/>
    </source>
</evidence>
<dbReference type="FunFam" id="3.40.605.10:FF:000007">
    <property type="entry name" value="NAD/NADP-dependent betaine aldehyde dehydrogenase"/>
    <property type="match status" value="1"/>
</dbReference>
<gene>
    <name evidence="6" type="ORF">OBBRIDRAFT_812754</name>
</gene>
<dbReference type="InterPro" id="IPR016161">
    <property type="entry name" value="Ald_DH/histidinol_DH"/>
</dbReference>
<dbReference type="GO" id="GO:0016620">
    <property type="term" value="F:oxidoreductase activity, acting on the aldehyde or oxo group of donors, NAD or NADP as acceptor"/>
    <property type="evidence" value="ECO:0007669"/>
    <property type="project" value="InterPro"/>
</dbReference>
<dbReference type="InterPro" id="IPR044086">
    <property type="entry name" value="LUC3-like"/>
</dbReference>
<proteinExistence type="inferred from homology"/>
<dbReference type="Gene3D" id="3.40.605.10">
    <property type="entry name" value="Aldehyde Dehydrogenase, Chain A, domain 1"/>
    <property type="match status" value="1"/>
</dbReference>
<evidence type="ECO:0000256" key="4">
    <source>
        <dbReference type="RuleBase" id="RU003345"/>
    </source>
</evidence>
<dbReference type="InterPro" id="IPR029510">
    <property type="entry name" value="Ald_DH_CS_GLU"/>
</dbReference>
<dbReference type="PROSITE" id="PS00687">
    <property type="entry name" value="ALDEHYDE_DEHYDR_GLU"/>
    <property type="match status" value="1"/>
</dbReference>
<protein>
    <submittedName>
        <fullName evidence="6">Aldehyde dehydrogenase family protein</fullName>
    </submittedName>
</protein>
<dbReference type="InterPro" id="IPR016163">
    <property type="entry name" value="Ald_DH_C"/>
</dbReference>
<evidence type="ECO:0000259" key="5">
    <source>
        <dbReference type="Pfam" id="PF00171"/>
    </source>
</evidence>
<evidence type="ECO:0000313" key="6">
    <source>
        <dbReference type="EMBL" id="OCH90314.1"/>
    </source>
</evidence>
<dbReference type="PANTHER" id="PTHR11699">
    <property type="entry name" value="ALDEHYDE DEHYDROGENASE-RELATED"/>
    <property type="match status" value="1"/>
</dbReference>
<dbReference type="CDD" id="cd07106">
    <property type="entry name" value="ALDH_AldA-AAD23400"/>
    <property type="match status" value="1"/>
</dbReference>